<dbReference type="InterPro" id="IPR039425">
    <property type="entry name" value="RNA_pol_sigma-70-like"/>
</dbReference>
<dbReference type="PROSITE" id="PS01063">
    <property type="entry name" value="SIGMA70_ECF"/>
    <property type="match status" value="1"/>
</dbReference>
<comment type="similarity">
    <text evidence="1 6">Belongs to the sigma-70 factor family. ECF subfamily.</text>
</comment>
<evidence type="ECO:0000256" key="3">
    <source>
        <dbReference type="ARBA" id="ARBA00023082"/>
    </source>
</evidence>
<dbReference type="Proteomes" id="UP000703674">
    <property type="component" value="Unassembled WGS sequence"/>
</dbReference>
<dbReference type="InterPro" id="IPR000838">
    <property type="entry name" value="RNA_pol_sigma70_ECF_CS"/>
</dbReference>
<sequence>MELNVLIASFQNKDGKAFEALYSMYSESMHGVIFNIVRDHDIAQEVLQDVFLKAWHNADTYSSKKGRFFTWLLNIARNAAIDKIRSKDFKNARKNLDSNFFVDILENDDNYNRATDSIGVKSFVSKLATKCTEIIDLLYFKGFTQKEASESLNLPVGTVKTRNRNCINELRHMLRVQ</sequence>
<evidence type="ECO:0000256" key="6">
    <source>
        <dbReference type="RuleBase" id="RU000716"/>
    </source>
</evidence>
<evidence type="ECO:0000259" key="8">
    <source>
        <dbReference type="Pfam" id="PF04545"/>
    </source>
</evidence>
<dbReference type="InterPro" id="IPR036388">
    <property type="entry name" value="WH-like_DNA-bd_sf"/>
</dbReference>
<dbReference type="SUPFAM" id="SSF88659">
    <property type="entry name" value="Sigma3 and sigma4 domains of RNA polymerase sigma factors"/>
    <property type="match status" value="1"/>
</dbReference>
<dbReference type="RefSeq" id="WP_168138168.1">
    <property type="nucleotide sequence ID" value="NZ_JAAVJR010000004.1"/>
</dbReference>
<comment type="caution">
    <text evidence="9">The sequence shown here is derived from an EMBL/GenBank/DDBJ whole genome shotgun (WGS) entry which is preliminary data.</text>
</comment>
<dbReference type="Pfam" id="PF04545">
    <property type="entry name" value="Sigma70_r4"/>
    <property type="match status" value="1"/>
</dbReference>
<dbReference type="PANTHER" id="PTHR43133:SF62">
    <property type="entry name" value="RNA POLYMERASE SIGMA FACTOR SIGZ"/>
    <property type="match status" value="1"/>
</dbReference>
<keyword evidence="5 6" id="KW-0804">Transcription</keyword>
<evidence type="ECO:0000259" key="7">
    <source>
        <dbReference type="Pfam" id="PF04542"/>
    </source>
</evidence>
<keyword evidence="2 6" id="KW-0805">Transcription regulation</keyword>
<evidence type="ECO:0000313" key="10">
    <source>
        <dbReference type="Proteomes" id="UP000703674"/>
    </source>
</evidence>
<evidence type="ECO:0000256" key="5">
    <source>
        <dbReference type="ARBA" id="ARBA00023163"/>
    </source>
</evidence>
<dbReference type="Pfam" id="PF04542">
    <property type="entry name" value="Sigma70_r2"/>
    <property type="match status" value="1"/>
</dbReference>
<protein>
    <recommendedName>
        <fullName evidence="6">RNA polymerase sigma factor</fullName>
    </recommendedName>
</protein>
<dbReference type="NCBIfam" id="TIGR02937">
    <property type="entry name" value="sigma70-ECF"/>
    <property type="match status" value="1"/>
</dbReference>
<dbReference type="InterPro" id="IPR007627">
    <property type="entry name" value="RNA_pol_sigma70_r2"/>
</dbReference>
<keyword evidence="10" id="KW-1185">Reference proteome</keyword>
<dbReference type="SUPFAM" id="SSF88946">
    <property type="entry name" value="Sigma2 domain of RNA polymerase sigma factors"/>
    <property type="match status" value="1"/>
</dbReference>
<dbReference type="InterPro" id="IPR013324">
    <property type="entry name" value="RNA_pol_sigma_r3/r4-like"/>
</dbReference>
<evidence type="ECO:0000256" key="2">
    <source>
        <dbReference type="ARBA" id="ARBA00023015"/>
    </source>
</evidence>
<dbReference type="InterPro" id="IPR007630">
    <property type="entry name" value="RNA_pol_sigma70_r4"/>
</dbReference>
<feature type="domain" description="RNA polymerase sigma-70 region 4" evidence="8">
    <location>
        <begin position="126"/>
        <end position="172"/>
    </location>
</feature>
<evidence type="ECO:0000313" key="9">
    <source>
        <dbReference type="EMBL" id="NJW53069.1"/>
    </source>
</evidence>
<dbReference type="InterPro" id="IPR014284">
    <property type="entry name" value="RNA_pol_sigma-70_dom"/>
</dbReference>
<keyword evidence="3 6" id="KW-0731">Sigma factor</keyword>
<proteinExistence type="inferred from homology"/>
<dbReference type="EMBL" id="JAAVJR010000004">
    <property type="protein sequence ID" value="NJW53069.1"/>
    <property type="molecule type" value="Genomic_DNA"/>
</dbReference>
<reference evidence="9 10" key="1">
    <citation type="submission" date="2020-03" db="EMBL/GenBank/DDBJ databases">
        <title>Salinimicrobium sp. nov, isolated from SCS.</title>
        <authorList>
            <person name="Cao W.R."/>
        </authorList>
    </citation>
    <scope>NUCLEOTIDE SEQUENCE [LARGE SCALE GENOMIC DNA]</scope>
    <source>
        <strain evidence="10">J15B91</strain>
    </source>
</reference>
<accession>A0ABX1D0B3</accession>
<gene>
    <name evidence="9" type="ORF">HC175_09060</name>
</gene>
<evidence type="ECO:0000256" key="1">
    <source>
        <dbReference type="ARBA" id="ARBA00010641"/>
    </source>
</evidence>
<organism evidence="9 10">
    <name type="scientific">Salinimicrobium oceani</name>
    <dbReference type="NCBI Taxonomy" id="2722702"/>
    <lineage>
        <taxon>Bacteria</taxon>
        <taxon>Pseudomonadati</taxon>
        <taxon>Bacteroidota</taxon>
        <taxon>Flavobacteriia</taxon>
        <taxon>Flavobacteriales</taxon>
        <taxon>Flavobacteriaceae</taxon>
        <taxon>Salinimicrobium</taxon>
    </lineage>
</organism>
<name>A0ABX1D0B3_9FLAO</name>
<feature type="domain" description="RNA polymerase sigma-70 region 2" evidence="7">
    <location>
        <begin position="21"/>
        <end position="88"/>
    </location>
</feature>
<dbReference type="InterPro" id="IPR013325">
    <property type="entry name" value="RNA_pol_sigma_r2"/>
</dbReference>
<evidence type="ECO:0000256" key="4">
    <source>
        <dbReference type="ARBA" id="ARBA00023125"/>
    </source>
</evidence>
<keyword evidence="4 6" id="KW-0238">DNA-binding</keyword>
<dbReference type="PANTHER" id="PTHR43133">
    <property type="entry name" value="RNA POLYMERASE ECF-TYPE SIGMA FACTO"/>
    <property type="match status" value="1"/>
</dbReference>
<dbReference type="Gene3D" id="1.10.10.10">
    <property type="entry name" value="Winged helix-like DNA-binding domain superfamily/Winged helix DNA-binding domain"/>
    <property type="match status" value="1"/>
</dbReference>
<dbReference type="Gene3D" id="1.10.1740.10">
    <property type="match status" value="1"/>
</dbReference>